<comment type="cofactor">
    <cofactor evidence="1">
        <name>pyridoxal 5'-phosphate</name>
        <dbReference type="ChEBI" id="CHEBI:597326"/>
    </cofactor>
</comment>
<keyword evidence="3" id="KW-0614">Plasmid</keyword>
<protein>
    <submittedName>
        <fullName evidence="3">3-aminobutyryl-CoA aminotransferase</fullName>
        <ecNumber evidence="3">2.6.1.-</ecNumber>
    </submittedName>
</protein>
<dbReference type="Pfam" id="PF00202">
    <property type="entry name" value="Aminotran_3"/>
    <property type="match status" value="1"/>
</dbReference>
<keyword evidence="3" id="KW-0808">Transferase</keyword>
<dbReference type="SUPFAM" id="SSF53383">
    <property type="entry name" value="PLP-dependent transferases"/>
    <property type="match status" value="1"/>
</dbReference>
<name>A0A221K6M2_9RHOB</name>
<dbReference type="SUPFAM" id="SSF53448">
    <property type="entry name" value="Nucleotide-diphospho-sugar transferases"/>
    <property type="match status" value="1"/>
</dbReference>
<dbReference type="KEGG" id="spse:SULPSESMR1_04931"/>
<keyword evidence="3" id="KW-0032">Aminotransferase</keyword>
<dbReference type="InterPro" id="IPR015422">
    <property type="entry name" value="PyrdxlP-dep_Trfase_small"/>
</dbReference>
<dbReference type="Gene3D" id="3.90.1150.10">
    <property type="entry name" value="Aspartate Aminotransferase, domain 1"/>
    <property type="match status" value="1"/>
</dbReference>
<evidence type="ECO:0000313" key="4">
    <source>
        <dbReference type="Proteomes" id="UP000199754"/>
    </source>
</evidence>
<dbReference type="PANTHER" id="PTHR43713:SF3">
    <property type="entry name" value="GLUTAMATE-1-SEMIALDEHYDE 2,1-AMINOMUTASE 1, CHLOROPLASTIC-RELATED"/>
    <property type="match status" value="1"/>
</dbReference>
<dbReference type="Pfam" id="PF02348">
    <property type="entry name" value="CTP_transf_3"/>
    <property type="match status" value="1"/>
</dbReference>
<evidence type="ECO:0000313" key="3">
    <source>
        <dbReference type="EMBL" id="ASM74626.1"/>
    </source>
</evidence>
<keyword evidence="2" id="KW-0663">Pyridoxal phosphate</keyword>
<gene>
    <name evidence="3" type="primary">kat</name>
    <name evidence="3" type="ORF">SULPSESMR1_04931</name>
</gene>
<evidence type="ECO:0000256" key="1">
    <source>
        <dbReference type="ARBA" id="ARBA00001933"/>
    </source>
</evidence>
<dbReference type="EC" id="2.6.1.-" evidence="3"/>
<reference evidence="3 4" key="1">
    <citation type="submission" date="2017-07" db="EMBL/GenBank/DDBJ databases">
        <title>Genome Sequence of Sulfitobacter pseudonitzschiae Strain SMR1 Isolated from a culture of the Diatom Skeletonema marinoi.</title>
        <authorList>
            <person name="Topel M."/>
            <person name="Pinder M.I.M."/>
            <person name="Johansson O.N."/>
            <person name="Kourtchenko O."/>
            <person name="Godhe A."/>
            <person name="Clarke A.K."/>
        </authorList>
    </citation>
    <scope>NUCLEOTIDE SEQUENCE [LARGE SCALE GENOMIC DNA]</scope>
    <source>
        <strain evidence="3 4">SMR1</strain>
        <plasmid evidence="3 4">pSMR1-1</plasmid>
    </source>
</reference>
<dbReference type="InterPro" id="IPR003329">
    <property type="entry name" value="Cytidylyl_trans"/>
</dbReference>
<proteinExistence type="predicted"/>
<dbReference type="Gene3D" id="3.90.550.10">
    <property type="entry name" value="Spore Coat Polysaccharide Biosynthesis Protein SpsA, Chain A"/>
    <property type="match status" value="1"/>
</dbReference>
<dbReference type="InterPro" id="IPR015421">
    <property type="entry name" value="PyrdxlP-dep_Trfase_major"/>
</dbReference>
<dbReference type="OrthoDB" id="9801052at2"/>
<organism evidence="3 4">
    <name type="scientific">Pseudosulfitobacter pseudonitzschiae</name>
    <dbReference type="NCBI Taxonomy" id="1402135"/>
    <lineage>
        <taxon>Bacteria</taxon>
        <taxon>Pseudomonadati</taxon>
        <taxon>Pseudomonadota</taxon>
        <taxon>Alphaproteobacteria</taxon>
        <taxon>Rhodobacterales</taxon>
        <taxon>Roseobacteraceae</taxon>
        <taxon>Pseudosulfitobacter</taxon>
    </lineage>
</organism>
<dbReference type="GO" id="GO:0030170">
    <property type="term" value="F:pyridoxal phosphate binding"/>
    <property type="evidence" value="ECO:0007669"/>
    <property type="project" value="InterPro"/>
</dbReference>
<keyword evidence="4" id="KW-1185">Reference proteome</keyword>
<dbReference type="Proteomes" id="UP000199754">
    <property type="component" value="Plasmid pSMR1-1"/>
</dbReference>
<accession>A0A221K6M2</accession>
<dbReference type="PANTHER" id="PTHR43713">
    <property type="entry name" value="GLUTAMATE-1-SEMIALDEHYDE 2,1-AMINOMUTASE"/>
    <property type="match status" value="1"/>
</dbReference>
<geneLocation type="plasmid" evidence="3 4">
    <name>pSMR1-1</name>
</geneLocation>
<dbReference type="InterPro" id="IPR015424">
    <property type="entry name" value="PyrdxlP-dep_Trfase"/>
</dbReference>
<dbReference type="RefSeq" id="WP_089422657.1">
    <property type="nucleotide sequence ID" value="NZ_CP022416.1"/>
</dbReference>
<sequence>MTTVAIIQARMGSSRLPGKVMRTVAGHRVIDLVLDRLARATCIDKIVLATTDRLVDDVLAAHVSDRGYMVVRGSETDVLSRYARAAEAAGATTVIRITGDCPLIMPEIVDDAVERFRAGQPLDYLNNLDPPTFPDGFDVEIFTAEALRAADTRATEAFDREHVTPFLRREPEFRRATFCGSEDLSRIRLTVDEPDDLTTIERVLIALEPDIHFDLAALTNLIHRRPEIFTANNMIKRNEGASMGRGQKLWKRAKQIIPGGNMLLSKRAEMFLPDLWPAYFDRTEGARVWDLDGREFIDAGIMGIGTNTLGYSHPEVDDAVRDVVNKGNMSTLNCPEEVALAERLIEINPFADMVRYARSGGEANAIAIRIARAASGRDNVAICGYHGWHDWYLSANLSDDANLDGHLLPGLDPKGVPRSLAASTFPFLYNDFAALEALVSEKNIGVIKMEVFRNVEPHDDFLHRVRKLATDKGIVLVFDECTSGFRETFGGLHMKYGVLPDMAVYGKTIGNGYALSAVVGRRAVMEAAQSTFISSTFWTERIGPAAALKTLEVMERERSWEGITAIGNDYRTRLNLVAEAHGVDIAISGLPSLTTWSVKSMTPAAHKTYITQEMLKAGFLAPPSFYASLAHTPQILDAAFAALDPVFARVAECRDRGDDITGLLDGPICHTGFNRLN</sequence>
<dbReference type="EMBL" id="CP022416">
    <property type="protein sequence ID" value="ASM74626.1"/>
    <property type="molecule type" value="Genomic_DNA"/>
</dbReference>
<dbReference type="Gene3D" id="3.40.640.10">
    <property type="entry name" value="Type I PLP-dependent aspartate aminotransferase-like (Major domain)"/>
    <property type="match status" value="1"/>
</dbReference>
<evidence type="ECO:0000256" key="2">
    <source>
        <dbReference type="ARBA" id="ARBA00022898"/>
    </source>
</evidence>
<dbReference type="GO" id="GO:0008483">
    <property type="term" value="F:transaminase activity"/>
    <property type="evidence" value="ECO:0007669"/>
    <property type="project" value="UniProtKB-KW"/>
</dbReference>
<dbReference type="CDD" id="cd02518">
    <property type="entry name" value="GT2_SpsF"/>
    <property type="match status" value="1"/>
</dbReference>
<dbReference type="InterPro" id="IPR029044">
    <property type="entry name" value="Nucleotide-diphossugar_trans"/>
</dbReference>
<dbReference type="AlphaFoldDB" id="A0A221K6M2"/>
<dbReference type="InterPro" id="IPR005814">
    <property type="entry name" value="Aminotrans_3"/>
</dbReference>